<organism evidence="2 3">
    <name type="scientific">Clostridium sulfidigenes</name>
    <dbReference type="NCBI Taxonomy" id="318464"/>
    <lineage>
        <taxon>Bacteria</taxon>
        <taxon>Bacillati</taxon>
        <taxon>Bacillota</taxon>
        <taxon>Clostridia</taxon>
        <taxon>Eubacteriales</taxon>
        <taxon>Clostridiaceae</taxon>
        <taxon>Clostridium</taxon>
    </lineage>
</organism>
<feature type="coiled-coil region" evidence="1">
    <location>
        <begin position="284"/>
        <end position="311"/>
    </location>
</feature>
<keyword evidence="1" id="KW-0175">Coiled coil</keyword>
<evidence type="ECO:0000313" key="2">
    <source>
        <dbReference type="EMBL" id="MBE6059202.1"/>
    </source>
</evidence>
<comment type="caution">
    <text evidence="2">The sequence shown here is derived from an EMBL/GenBank/DDBJ whole genome shotgun (WGS) entry which is preliminary data.</text>
</comment>
<feature type="coiled-coil region" evidence="1">
    <location>
        <begin position="144"/>
        <end position="174"/>
    </location>
</feature>
<protein>
    <submittedName>
        <fullName evidence="2">Uncharacterized protein</fullName>
    </submittedName>
</protein>
<reference evidence="2" key="1">
    <citation type="submission" date="2019-04" db="EMBL/GenBank/DDBJ databases">
        <title>Evolution of Biomass-Degrading Anaerobic Consortia Revealed by Metagenomics.</title>
        <authorList>
            <person name="Peng X."/>
        </authorList>
    </citation>
    <scope>NUCLEOTIDE SEQUENCE</scope>
    <source>
        <strain evidence="2">SIG254</strain>
    </source>
</reference>
<evidence type="ECO:0000256" key="1">
    <source>
        <dbReference type="SAM" id="Coils"/>
    </source>
</evidence>
<dbReference type="Proteomes" id="UP000768462">
    <property type="component" value="Unassembled WGS sequence"/>
</dbReference>
<proteinExistence type="predicted"/>
<feature type="coiled-coil region" evidence="1">
    <location>
        <begin position="26"/>
        <end position="60"/>
    </location>
</feature>
<dbReference type="EMBL" id="SVCM01000039">
    <property type="protein sequence ID" value="MBE6059202.1"/>
    <property type="molecule type" value="Genomic_DNA"/>
</dbReference>
<accession>A0A927ZI21</accession>
<evidence type="ECO:0000313" key="3">
    <source>
        <dbReference type="Proteomes" id="UP000768462"/>
    </source>
</evidence>
<gene>
    <name evidence="2" type="ORF">E7215_03370</name>
</gene>
<name>A0A927ZI21_9CLOT</name>
<dbReference type="AlphaFoldDB" id="A0A927ZI21"/>
<sequence length="312" mass="35583">MFEYINEELIAAKEKVWRKEKFEGMIRHTEEALEKEVNRKIELEKALKDEDKDVKKLESLSIANIFYSILGSKEQQLDKERQEFLAAKLKYDECCHSVLMLEKDLESYKVSFNNLLDAEAEYEAVLKKKEGFILGLNNENSKKLLEIMDKIPSIEAQKKELQEAIAAGDAARNELQFVVDSLESADGWGTWDILGGGLLATAAKHSEIDKAKEYAQNTKIALMKFQNELADVDLAMDIDINIGSFETFADYFFDGLISDWIVQSKISDSLKSVRNVVYNVEDIIKSLRAKLTTVENELSSIKENMKSLIEEV</sequence>